<dbReference type="InterPro" id="IPR037523">
    <property type="entry name" value="VOC_core"/>
</dbReference>
<evidence type="ECO:0000259" key="1">
    <source>
        <dbReference type="PROSITE" id="PS51819"/>
    </source>
</evidence>
<sequence length="129" mass="14311">MIDHISFNVPPSRYQEIVTFYLAALAPLGYTKQMDISGIACGIGDSPSNARFWLGQFEDIAKHITGIFHLAFMAKSRDVVDRFHQEAIKAGGKDNGEPGIRSKYHANYYAAFVVDPLGNNIEVVIHTPE</sequence>
<feature type="domain" description="VOC" evidence="1">
    <location>
        <begin position="1"/>
        <end position="126"/>
    </location>
</feature>
<protein>
    <submittedName>
        <fullName evidence="2">Glyoxalase/bleomycin resistance protein/dioxygenase</fullName>
    </submittedName>
</protein>
<name>A0A6A6RWS8_9PLEO</name>
<dbReference type="Gene3D" id="3.10.180.10">
    <property type="entry name" value="2,3-Dihydroxybiphenyl 1,2-Dioxygenase, domain 1"/>
    <property type="match status" value="1"/>
</dbReference>
<keyword evidence="2" id="KW-0223">Dioxygenase</keyword>
<dbReference type="SUPFAM" id="SSF54593">
    <property type="entry name" value="Glyoxalase/Bleomycin resistance protein/Dihydroxybiphenyl dioxygenase"/>
    <property type="match status" value="1"/>
</dbReference>
<dbReference type="PANTHER" id="PTHR35006:SF2">
    <property type="entry name" value="GLYOXALASE FAMILY PROTEIN (AFU_ORTHOLOGUE AFUA_5G14830)"/>
    <property type="match status" value="1"/>
</dbReference>
<reference evidence="2" key="1">
    <citation type="journal article" date="2020" name="Stud. Mycol.">
        <title>101 Dothideomycetes genomes: a test case for predicting lifestyles and emergence of pathogens.</title>
        <authorList>
            <person name="Haridas S."/>
            <person name="Albert R."/>
            <person name="Binder M."/>
            <person name="Bloem J."/>
            <person name="Labutti K."/>
            <person name="Salamov A."/>
            <person name="Andreopoulos B."/>
            <person name="Baker S."/>
            <person name="Barry K."/>
            <person name="Bills G."/>
            <person name="Bluhm B."/>
            <person name="Cannon C."/>
            <person name="Castanera R."/>
            <person name="Culley D."/>
            <person name="Daum C."/>
            <person name="Ezra D."/>
            <person name="Gonzalez J."/>
            <person name="Henrissat B."/>
            <person name="Kuo A."/>
            <person name="Liang C."/>
            <person name="Lipzen A."/>
            <person name="Lutzoni F."/>
            <person name="Magnuson J."/>
            <person name="Mondo S."/>
            <person name="Nolan M."/>
            <person name="Ohm R."/>
            <person name="Pangilinan J."/>
            <person name="Park H.-J."/>
            <person name="Ramirez L."/>
            <person name="Alfaro M."/>
            <person name="Sun H."/>
            <person name="Tritt A."/>
            <person name="Yoshinaga Y."/>
            <person name="Zwiers L.-H."/>
            <person name="Turgeon B."/>
            <person name="Goodwin S."/>
            <person name="Spatafora J."/>
            <person name="Crous P."/>
            <person name="Grigoriev I."/>
        </authorList>
    </citation>
    <scope>NUCLEOTIDE SEQUENCE</scope>
    <source>
        <strain evidence="2">CBS 473.64</strain>
    </source>
</reference>
<keyword evidence="3" id="KW-1185">Reference proteome</keyword>
<keyword evidence="2" id="KW-0560">Oxidoreductase</keyword>
<dbReference type="PANTHER" id="PTHR35006">
    <property type="entry name" value="GLYOXALASE FAMILY PROTEIN (AFU_ORTHOLOGUE AFUA_5G14830)"/>
    <property type="match status" value="1"/>
</dbReference>
<accession>A0A6A6RWS8</accession>
<evidence type="ECO:0000313" key="3">
    <source>
        <dbReference type="Proteomes" id="UP000799753"/>
    </source>
</evidence>
<dbReference type="InterPro" id="IPR029068">
    <property type="entry name" value="Glyas_Bleomycin-R_OHBP_Dase"/>
</dbReference>
<gene>
    <name evidence="2" type="ORF">P280DRAFT_470236</name>
</gene>
<dbReference type="CDD" id="cd07262">
    <property type="entry name" value="VOC_like"/>
    <property type="match status" value="1"/>
</dbReference>
<dbReference type="OrthoDB" id="10249419at2759"/>
<organism evidence="2 3">
    <name type="scientific">Massarina eburnea CBS 473.64</name>
    <dbReference type="NCBI Taxonomy" id="1395130"/>
    <lineage>
        <taxon>Eukaryota</taxon>
        <taxon>Fungi</taxon>
        <taxon>Dikarya</taxon>
        <taxon>Ascomycota</taxon>
        <taxon>Pezizomycotina</taxon>
        <taxon>Dothideomycetes</taxon>
        <taxon>Pleosporomycetidae</taxon>
        <taxon>Pleosporales</taxon>
        <taxon>Massarineae</taxon>
        <taxon>Massarinaceae</taxon>
        <taxon>Massarina</taxon>
    </lineage>
</organism>
<dbReference type="AlphaFoldDB" id="A0A6A6RWS8"/>
<dbReference type="EMBL" id="MU006786">
    <property type="protein sequence ID" value="KAF2639607.1"/>
    <property type="molecule type" value="Genomic_DNA"/>
</dbReference>
<dbReference type="PROSITE" id="PS51819">
    <property type="entry name" value="VOC"/>
    <property type="match status" value="1"/>
</dbReference>
<dbReference type="Proteomes" id="UP000799753">
    <property type="component" value="Unassembled WGS sequence"/>
</dbReference>
<evidence type="ECO:0000313" key="2">
    <source>
        <dbReference type="EMBL" id="KAF2639607.1"/>
    </source>
</evidence>
<proteinExistence type="predicted"/>
<dbReference type="GO" id="GO:0051213">
    <property type="term" value="F:dioxygenase activity"/>
    <property type="evidence" value="ECO:0007669"/>
    <property type="project" value="UniProtKB-KW"/>
</dbReference>